<feature type="repeat" description="WD" evidence="3">
    <location>
        <begin position="833"/>
        <end position="874"/>
    </location>
</feature>
<dbReference type="Proteomes" id="UP000253094">
    <property type="component" value="Unassembled WGS sequence"/>
</dbReference>
<feature type="repeat" description="WD" evidence="3">
    <location>
        <begin position="1096"/>
        <end position="1137"/>
    </location>
</feature>
<dbReference type="SUPFAM" id="SSF52540">
    <property type="entry name" value="P-loop containing nucleoside triphosphate hydrolases"/>
    <property type="match status" value="1"/>
</dbReference>
<feature type="region of interest" description="Disordered" evidence="4">
    <location>
        <begin position="124"/>
        <end position="151"/>
    </location>
</feature>
<feature type="repeat" description="WD" evidence="3">
    <location>
        <begin position="1223"/>
        <end position="1264"/>
    </location>
</feature>
<gene>
    <name evidence="6" type="ORF">DQ384_11380</name>
</gene>
<dbReference type="PROSITE" id="PS50294">
    <property type="entry name" value="WD_REPEATS_REGION"/>
    <property type="match status" value="11"/>
</dbReference>
<dbReference type="SMART" id="SM00320">
    <property type="entry name" value="WD40"/>
    <property type="match status" value="13"/>
</dbReference>
<feature type="repeat" description="WD" evidence="3">
    <location>
        <begin position="961"/>
        <end position="994"/>
    </location>
</feature>
<evidence type="ECO:0000313" key="6">
    <source>
        <dbReference type="EMBL" id="RCG31310.1"/>
    </source>
</evidence>
<feature type="repeat" description="WD" evidence="3">
    <location>
        <begin position="1182"/>
        <end position="1221"/>
    </location>
</feature>
<feature type="repeat" description="WD" evidence="3">
    <location>
        <begin position="1266"/>
        <end position="1299"/>
    </location>
</feature>
<evidence type="ECO:0000259" key="5">
    <source>
        <dbReference type="Pfam" id="PF20703"/>
    </source>
</evidence>
<sequence length="1336" mass="143033">MSEESDPRLRFAERLRALKDAAGVSVRDLEIASVRTPRRRDGQEPLRLKRSTIAGMISRTRPVLPEQEHFEVLVDTCVRVAGESGRPLPGDLGDRQAWDAAYRELLLRMAGVRSTNRAATEAVRRLRSAGEPPAADPRDEPDEPDEVSPYRGLEAFGPGDARFFFGRRQLTGSLLDRVAEKRASPGPLMVTGPSGSGKSSLLRAGLIPALNNRDPPPDPDHTGVPVLLFTPGADPLTELTGHVAALTAETSPDDLAERVHADPGHLRDVLGRTPGIAGSPRQARAVVIVDQFEELFTLCPDEQRRRSFVQALDALCASPSGDAPAVVVLGMRADFFGHCTAYPQLLAALEHPLVVGPMTASQLRLAIEGPAGLAGLMLQEGLADQVLEDLLVDGLGDDSHPHRSDTEGVLPLLSHALFVTWQHREGRRLTLAGYRAAGGVAGALQRTADAALDSLDLDGRHRARALLLRLVRLGQATNDTRQRVPVLELLPPPTTPEHGTVRHVLDQLVRARLVTVDHDAVQLTHEALIRAWPQLRGWIDADGAGLLVRQQLTEDAAQWLRHGRDPAFLYQGTRLAAAQEARQKWDADPGGYRPLDAVTHDFLKAGTHAAHRSARLRRFGIMALVVSLIIAIIAAAGAVNSANDAHHQRTLALSRQLAAQSETLSTADPVASTLLAVAAWRIAPTADARVSLLTAIGRPGRGVLADHTQDITSVAINSDGRTLASAGWDKTVRLWDMATQRPIGAPLTGHDQGVRAVAFSRDGKTLASAGEDRTIRLWDVATHRPIGTPLTGHDDAVSSVAFNPDGKTLASGSWDKTVRLWDVATHRPIGTPLTGHDDAVSSVAFNPDGKTLASGSWDKTVRLWDVATHRPIGTPLTGHDDTVSSVAFNPDGKTLASGSWDKTVRLWDVATHRPIGTPLTGHDDTVSSVAFNPDGKTLASGGGTPIRLWDVATHHPLGTPLIGHDGGVTSLAFSRDGRTLASGSLDDTVRLWDMGVRGELEPLDMDGDVDDTVAFSPDGKILFAEIFTTARSGESLSALRRWDVATHRPVGTPLAHEVGSSVAFSPDRNTVAIAGLGQNTVRLWNVATRQPLGTLIADRDQQIMSVAFSPDGRTVATAGDDRRVRLWNVATQRPIGPPFTGHDGYVYSLAFSPDGKTLATAGGDKTVRLWDVATHRQRGTPLTGHASQVESMAFSPDGKILASAGGSVRLWDVGTGRQRGAPLTGHAAGVRSVAFSPDGSLLATGSVDETVRLWDTATHRPIGTPTAGYDEAVTSVVFSPDGKTMAFGTFGSTVWLWHVALPTDPYATACAISPRSLTQEEWNLYVPGEKFQQVCP</sequence>
<dbReference type="RefSeq" id="WP_114028688.1">
    <property type="nucleotide sequence ID" value="NZ_QOIL01000005.1"/>
</dbReference>
<proteinExistence type="predicted"/>
<evidence type="ECO:0000256" key="4">
    <source>
        <dbReference type="SAM" id="MobiDB-lite"/>
    </source>
</evidence>
<dbReference type="PROSITE" id="PS50082">
    <property type="entry name" value="WD_REPEATS_2"/>
    <property type="match status" value="12"/>
</dbReference>
<dbReference type="PANTHER" id="PTHR19848:SF8">
    <property type="entry name" value="F-BOX AND WD REPEAT DOMAIN CONTAINING 7"/>
    <property type="match status" value="1"/>
</dbReference>
<dbReference type="InterPro" id="IPR020472">
    <property type="entry name" value="WD40_PAC1"/>
</dbReference>
<dbReference type="Pfam" id="PF00400">
    <property type="entry name" value="WD40"/>
    <property type="match status" value="13"/>
</dbReference>
<dbReference type="InterPro" id="IPR036322">
    <property type="entry name" value="WD40_repeat_dom_sf"/>
</dbReference>
<dbReference type="InterPro" id="IPR015943">
    <property type="entry name" value="WD40/YVTN_repeat-like_dom_sf"/>
</dbReference>
<protein>
    <recommendedName>
        <fullName evidence="5">Novel STAND NTPase 1 domain-containing protein</fullName>
    </recommendedName>
</protein>
<dbReference type="InterPro" id="IPR019775">
    <property type="entry name" value="WD40_repeat_CS"/>
</dbReference>
<feature type="repeat" description="WD" evidence="3">
    <location>
        <begin position="790"/>
        <end position="831"/>
    </location>
</feature>
<dbReference type="SUPFAM" id="SSF50978">
    <property type="entry name" value="WD40 repeat-like"/>
    <property type="match status" value="1"/>
</dbReference>
<feature type="repeat" description="WD" evidence="3">
    <location>
        <begin position="876"/>
        <end position="917"/>
    </location>
</feature>
<evidence type="ECO:0000256" key="1">
    <source>
        <dbReference type="ARBA" id="ARBA00022574"/>
    </source>
</evidence>
<dbReference type="Gene3D" id="2.130.10.10">
    <property type="entry name" value="YVTN repeat-like/Quinoprotein amine dehydrogenase"/>
    <property type="match status" value="5"/>
</dbReference>
<dbReference type="EMBL" id="QOIL01000005">
    <property type="protein sequence ID" value="RCG31310.1"/>
    <property type="molecule type" value="Genomic_DNA"/>
</dbReference>
<feature type="domain" description="Novel STAND NTPase 1" evidence="5">
    <location>
        <begin position="149"/>
        <end position="566"/>
    </location>
</feature>
<dbReference type="PROSITE" id="PS00678">
    <property type="entry name" value="WD_REPEATS_1"/>
    <property type="match status" value="8"/>
</dbReference>
<keyword evidence="7" id="KW-1185">Reference proteome</keyword>
<feature type="repeat" description="WD" evidence="3">
    <location>
        <begin position="919"/>
        <end position="959"/>
    </location>
</feature>
<reference evidence="6 7" key="1">
    <citation type="submission" date="2018-06" db="EMBL/GenBank/DDBJ databases">
        <title>Sphaerisporangium craniellae sp. nov., isolated from a marine sponge in the South China Sea.</title>
        <authorList>
            <person name="Li L."/>
        </authorList>
    </citation>
    <scope>NUCLEOTIDE SEQUENCE [LARGE SCALE GENOMIC DNA]</scope>
    <source>
        <strain evidence="6 7">CCTCC AA 208026</strain>
    </source>
</reference>
<keyword evidence="1 3" id="KW-0853">WD repeat</keyword>
<dbReference type="InterPro" id="IPR001680">
    <property type="entry name" value="WD40_rpt"/>
</dbReference>
<dbReference type="OrthoDB" id="414967at2"/>
<dbReference type="InterPro" id="IPR049052">
    <property type="entry name" value="nSTAND1"/>
</dbReference>
<feature type="repeat" description="WD" evidence="3">
    <location>
        <begin position="747"/>
        <end position="788"/>
    </location>
</feature>
<dbReference type="InterPro" id="IPR011047">
    <property type="entry name" value="Quinoprotein_ADH-like_sf"/>
</dbReference>
<dbReference type="InterPro" id="IPR027417">
    <property type="entry name" value="P-loop_NTPase"/>
</dbReference>
<comment type="caution">
    <text evidence="6">The sequence shown here is derived from an EMBL/GenBank/DDBJ whole genome shotgun (WGS) entry which is preliminary data.</text>
</comment>
<keyword evidence="2" id="KW-0677">Repeat</keyword>
<evidence type="ECO:0000256" key="2">
    <source>
        <dbReference type="ARBA" id="ARBA00022737"/>
    </source>
</evidence>
<name>A0A367FNQ3_9ACTN</name>
<dbReference type="PANTHER" id="PTHR19848">
    <property type="entry name" value="WD40 REPEAT PROTEIN"/>
    <property type="match status" value="1"/>
</dbReference>
<dbReference type="CDD" id="cd00200">
    <property type="entry name" value="WD40"/>
    <property type="match status" value="2"/>
</dbReference>
<feature type="repeat" description="WD" evidence="3">
    <location>
        <begin position="704"/>
        <end position="745"/>
    </location>
</feature>
<evidence type="ECO:0000313" key="7">
    <source>
        <dbReference type="Proteomes" id="UP000253094"/>
    </source>
</evidence>
<dbReference type="Pfam" id="PF20703">
    <property type="entry name" value="nSTAND1"/>
    <property type="match status" value="1"/>
</dbReference>
<dbReference type="PRINTS" id="PR00320">
    <property type="entry name" value="GPROTEINBRPT"/>
</dbReference>
<dbReference type="SUPFAM" id="SSF50998">
    <property type="entry name" value="Quinoprotein alcohol dehydrogenase-like"/>
    <property type="match status" value="1"/>
</dbReference>
<accession>A0A367FNQ3</accession>
<evidence type="ECO:0000256" key="3">
    <source>
        <dbReference type="PROSITE-ProRule" id="PRU00221"/>
    </source>
</evidence>
<feature type="repeat" description="WD" evidence="3">
    <location>
        <begin position="1139"/>
        <end position="1180"/>
    </location>
</feature>
<organism evidence="6 7">
    <name type="scientific">Sphaerisporangium album</name>
    <dbReference type="NCBI Taxonomy" id="509200"/>
    <lineage>
        <taxon>Bacteria</taxon>
        <taxon>Bacillati</taxon>
        <taxon>Actinomycetota</taxon>
        <taxon>Actinomycetes</taxon>
        <taxon>Streptosporangiales</taxon>
        <taxon>Streptosporangiaceae</taxon>
        <taxon>Sphaerisporangium</taxon>
    </lineage>
</organism>